<evidence type="ECO:0000259" key="5">
    <source>
        <dbReference type="Pfam" id="PF08323"/>
    </source>
</evidence>
<dbReference type="OrthoDB" id="9808590at2"/>
<evidence type="ECO:0000313" key="6">
    <source>
        <dbReference type="EMBL" id="BAV94553.1"/>
    </source>
</evidence>
<dbReference type="PANTHER" id="PTHR45825:SF11">
    <property type="entry name" value="ALPHA AMYLASE DOMAIN-CONTAINING PROTEIN"/>
    <property type="match status" value="1"/>
</dbReference>
<gene>
    <name evidence="6" type="ORF">JBKA6_0540</name>
</gene>
<dbReference type="EC" id="2.4.1.21" evidence="2"/>
<proteinExistence type="predicted"/>
<evidence type="ECO:0000256" key="3">
    <source>
        <dbReference type="ARBA" id="ARBA00022676"/>
    </source>
</evidence>
<dbReference type="AlphaFoldDB" id="A0A1J1DXJ7"/>
<keyword evidence="4" id="KW-0808">Transferase</keyword>
<name>A0A1J1DXJ7_9FLAO</name>
<evidence type="ECO:0000313" key="7">
    <source>
        <dbReference type="Proteomes" id="UP000243197"/>
    </source>
</evidence>
<dbReference type="EMBL" id="AP014564">
    <property type="protein sequence ID" value="BAV94553.1"/>
    <property type="molecule type" value="Genomic_DNA"/>
</dbReference>
<protein>
    <recommendedName>
        <fullName evidence="2">starch synthase</fullName>
        <ecNumber evidence="2">2.4.1.21</ecNumber>
    </recommendedName>
</protein>
<sequence>MKKKKILFVSYGVNPYVNGSVCASESFKLLKKVNSAGNEVRMFMPRYGHINERKYQLHEVIRLSGMNIVVDDTDHPLIVKVASIPNERLQVYFIDNEEYFKRKKLFEDDKGIMFKDNDERILFFIKSVLETVKNSNWIPDIIHIHGWLGYLLPFYLNTHYKNDPAFSSIKIVVSVYNDYFHGVMDSIADKMKYDGIPNEKIGYFDTADYSSLLKSAIDNSHFVIKGELEEFDDNIKNILEKYPDLDVLQSPEDDKEYVSFYQELYAKDM</sequence>
<dbReference type="SUPFAM" id="SSF53756">
    <property type="entry name" value="UDP-Glycosyltransferase/glycogen phosphorylase"/>
    <property type="match status" value="1"/>
</dbReference>
<accession>A0A1J1DXJ7</accession>
<dbReference type="RefSeq" id="WP_096685637.1">
    <property type="nucleotide sequence ID" value="NZ_AP014564.1"/>
</dbReference>
<dbReference type="Gene3D" id="3.40.50.2000">
    <property type="entry name" value="Glycogen Phosphorylase B"/>
    <property type="match status" value="1"/>
</dbReference>
<dbReference type="KEGG" id="ise:JBKA6_0540"/>
<dbReference type="Pfam" id="PF08323">
    <property type="entry name" value="Glyco_transf_5"/>
    <property type="match status" value="1"/>
</dbReference>
<dbReference type="InterPro" id="IPR013534">
    <property type="entry name" value="Starch_synth_cat_dom"/>
</dbReference>
<reference evidence="6 7" key="1">
    <citation type="submission" date="2014-03" db="EMBL/GenBank/DDBJ databases">
        <title>complete genome sequence of Flavobacteriaceae bacterium JBKA-6.</title>
        <authorList>
            <person name="Takano T."/>
            <person name="Nakamura Y."/>
            <person name="Takuma S."/>
            <person name="Yasuike M."/>
            <person name="Matsuyama T."/>
            <person name="Sakai T."/>
            <person name="Fujiwara A."/>
            <person name="Kimoto K."/>
            <person name="Fukuda Y."/>
            <person name="Kondo H."/>
            <person name="Hirono I."/>
            <person name="Nakayasu C."/>
        </authorList>
    </citation>
    <scope>NUCLEOTIDE SEQUENCE [LARGE SCALE GENOMIC DNA]</scope>
    <source>
        <strain evidence="6 7">JBKA-6</strain>
    </source>
</reference>
<dbReference type="GO" id="GO:0009011">
    <property type="term" value="F:alpha-1,4-glucan glucosyltransferase (ADP-glucose donor) activity"/>
    <property type="evidence" value="ECO:0007669"/>
    <property type="project" value="UniProtKB-EC"/>
</dbReference>
<evidence type="ECO:0000256" key="2">
    <source>
        <dbReference type="ARBA" id="ARBA00012588"/>
    </source>
</evidence>
<dbReference type="PANTHER" id="PTHR45825">
    <property type="entry name" value="GRANULE-BOUND STARCH SYNTHASE 1, CHLOROPLASTIC/AMYLOPLASTIC"/>
    <property type="match status" value="1"/>
</dbReference>
<dbReference type="Proteomes" id="UP000243197">
    <property type="component" value="Chromosome"/>
</dbReference>
<evidence type="ECO:0000256" key="4">
    <source>
        <dbReference type="ARBA" id="ARBA00022679"/>
    </source>
</evidence>
<keyword evidence="3" id="KW-0328">Glycosyltransferase</keyword>
<organism evidence="6 7">
    <name type="scientific">Ichthyobacterium seriolicida</name>
    <dbReference type="NCBI Taxonomy" id="242600"/>
    <lineage>
        <taxon>Bacteria</taxon>
        <taxon>Pseudomonadati</taxon>
        <taxon>Bacteroidota</taxon>
        <taxon>Flavobacteriia</taxon>
        <taxon>Flavobacteriales</taxon>
        <taxon>Ichthyobacteriaceae</taxon>
        <taxon>Ichthyobacterium</taxon>
    </lineage>
</organism>
<keyword evidence="7" id="KW-1185">Reference proteome</keyword>
<evidence type="ECO:0000256" key="1">
    <source>
        <dbReference type="ARBA" id="ARBA00001478"/>
    </source>
</evidence>
<comment type="catalytic activity">
    <reaction evidence="1">
        <text>[(1-&gt;4)-alpha-D-glucosyl](n) + ADP-alpha-D-glucose = [(1-&gt;4)-alpha-D-glucosyl](n+1) + ADP + H(+)</text>
        <dbReference type="Rhea" id="RHEA:18189"/>
        <dbReference type="Rhea" id="RHEA-COMP:9584"/>
        <dbReference type="Rhea" id="RHEA-COMP:9587"/>
        <dbReference type="ChEBI" id="CHEBI:15378"/>
        <dbReference type="ChEBI" id="CHEBI:15444"/>
        <dbReference type="ChEBI" id="CHEBI:57498"/>
        <dbReference type="ChEBI" id="CHEBI:456216"/>
        <dbReference type="EC" id="2.4.1.21"/>
    </reaction>
</comment>
<feature type="domain" description="Starch synthase catalytic" evidence="5">
    <location>
        <begin position="5"/>
        <end position="224"/>
    </location>
</feature>